<name>A0A146L9Y9_LYGHE</name>
<organism evidence="1">
    <name type="scientific">Lygus hesperus</name>
    <name type="common">Western plant bug</name>
    <dbReference type="NCBI Taxonomy" id="30085"/>
    <lineage>
        <taxon>Eukaryota</taxon>
        <taxon>Metazoa</taxon>
        <taxon>Ecdysozoa</taxon>
        <taxon>Arthropoda</taxon>
        <taxon>Hexapoda</taxon>
        <taxon>Insecta</taxon>
        <taxon>Pterygota</taxon>
        <taxon>Neoptera</taxon>
        <taxon>Paraneoptera</taxon>
        <taxon>Hemiptera</taxon>
        <taxon>Heteroptera</taxon>
        <taxon>Panheteroptera</taxon>
        <taxon>Cimicomorpha</taxon>
        <taxon>Miridae</taxon>
        <taxon>Mirini</taxon>
        <taxon>Lygus</taxon>
    </lineage>
</organism>
<dbReference type="EMBL" id="GDHC01014100">
    <property type="protein sequence ID" value="JAQ04529.1"/>
    <property type="molecule type" value="Transcribed_RNA"/>
</dbReference>
<accession>A0A146L9Y9</accession>
<reference evidence="1" key="1">
    <citation type="journal article" date="2016" name="Gigascience">
        <title>De novo construction of an expanded transcriptome assembly for the western tarnished plant bug, Lygus hesperus.</title>
        <authorList>
            <person name="Tassone E.E."/>
            <person name="Geib S.M."/>
            <person name="Hall B."/>
            <person name="Fabrick J.A."/>
            <person name="Brent C.S."/>
            <person name="Hull J.J."/>
        </authorList>
    </citation>
    <scope>NUCLEOTIDE SEQUENCE</scope>
</reference>
<gene>
    <name evidence="1" type="ORF">g.70358</name>
</gene>
<sequence length="112" mass="13163">MIYWKQQRLYILSGQEWEKPSPLLAQTPRGGGFPYRGITDHHTVERRKWISRNCPISSMYLLCLLTVYSCCLSRVSSSRRKYSNDVYKLWSARKKDTLLQLTSHFSSQSLKT</sequence>
<evidence type="ECO:0000313" key="1">
    <source>
        <dbReference type="EMBL" id="JAQ04529.1"/>
    </source>
</evidence>
<dbReference type="AlphaFoldDB" id="A0A146L9Y9"/>
<proteinExistence type="predicted"/>
<protein>
    <submittedName>
        <fullName evidence="1">Uncharacterized protein</fullName>
    </submittedName>
</protein>
<feature type="non-terminal residue" evidence="1">
    <location>
        <position position="112"/>
    </location>
</feature>